<gene>
    <name evidence="2" type="ORF">RradSPS_1340</name>
    <name evidence="3" type="ORF">SIL72_08315</name>
</gene>
<dbReference type="STRING" id="42256.RradSPS_1340"/>
<dbReference type="Proteomes" id="UP001281130">
    <property type="component" value="Unassembled WGS sequence"/>
</dbReference>
<reference evidence="2 4" key="1">
    <citation type="submission" date="2014-03" db="EMBL/GenBank/DDBJ databases">
        <title>Complete genome sequence of the Radio-Resistant Rubrobacter radiotolerans RSPS-4.</title>
        <authorList>
            <person name="Egas C.C."/>
            <person name="Barroso C.C."/>
            <person name="Froufe H.J.C."/>
            <person name="Pacheco J.J."/>
            <person name="Albuquerque L.L."/>
            <person name="da Costa M.M.S."/>
        </authorList>
    </citation>
    <scope>NUCLEOTIDE SEQUENCE [LARGE SCALE GENOMIC DNA]</scope>
    <source>
        <strain evidence="2 4">RSPS-4</strain>
    </source>
</reference>
<dbReference type="KEGG" id="rrd:RradSPS_1340"/>
<sequence>MGARREDGGGGNDPRFYTPDDPVAVKQENELLAYEVRFLRARLKKLGDFSVPSARGDEARMREAENDLVLVVRRISRTPAAPILRRIRQYRTLESRYLDPNRDLNLSPQARRAQLEQAARDMRRLMALMSKSPVAPILRRNRNFRTLEKRYL</sequence>
<name>A0A023X2S6_RUBRA</name>
<evidence type="ECO:0000313" key="4">
    <source>
        <dbReference type="Proteomes" id="UP000025229"/>
    </source>
</evidence>
<accession>A0A023X2S6</accession>
<organism evidence="2 4">
    <name type="scientific">Rubrobacter radiotolerans</name>
    <name type="common">Arthrobacter radiotolerans</name>
    <dbReference type="NCBI Taxonomy" id="42256"/>
    <lineage>
        <taxon>Bacteria</taxon>
        <taxon>Bacillati</taxon>
        <taxon>Actinomycetota</taxon>
        <taxon>Rubrobacteria</taxon>
        <taxon>Rubrobacterales</taxon>
        <taxon>Rubrobacteraceae</taxon>
        <taxon>Rubrobacter</taxon>
    </lineage>
</organism>
<dbReference type="OrthoDB" id="9841247at2"/>
<keyword evidence="4" id="KW-1185">Reference proteome</keyword>
<dbReference type="RefSeq" id="WP_038681565.1">
    <property type="nucleotide sequence ID" value="NZ_CP007514.1"/>
</dbReference>
<dbReference type="EMBL" id="CP007514">
    <property type="protein sequence ID" value="AHY46623.1"/>
    <property type="molecule type" value="Genomic_DNA"/>
</dbReference>
<dbReference type="Proteomes" id="UP000025229">
    <property type="component" value="Chromosome"/>
</dbReference>
<dbReference type="AlphaFoldDB" id="A0A023X2S6"/>
<evidence type="ECO:0000313" key="2">
    <source>
        <dbReference type="EMBL" id="AHY46623.1"/>
    </source>
</evidence>
<dbReference type="EMBL" id="JAWXXX010000001">
    <property type="protein sequence ID" value="MDX5894030.1"/>
    <property type="molecule type" value="Genomic_DNA"/>
</dbReference>
<evidence type="ECO:0000313" key="3">
    <source>
        <dbReference type="EMBL" id="MDX5894030.1"/>
    </source>
</evidence>
<evidence type="ECO:0000256" key="1">
    <source>
        <dbReference type="SAM" id="MobiDB-lite"/>
    </source>
</evidence>
<feature type="region of interest" description="Disordered" evidence="1">
    <location>
        <begin position="1"/>
        <end position="21"/>
    </location>
</feature>
<proteinExistence type="predicted"/>
<dbReference type="HOGENOM" id="CLU_1926037_0_0_11"/>
<protein>
    <submittedName>
        <fullName evidence="2">Uncharacterized protein</fullName>
    </submittedName>
</protein>
<reference evidence="3" key="2">
    <citation type="submission" date="2023-11" db="EMBL/GenBank/DDBJ databases">
        <title>MicrobeMod: A computational toolkit for identifying prokaryotic methylation and restriction-modification with nanopore sequencing.</title>
        <authorList>
            <person name="Crits-Christoph A."/>
            <person name="Kang S.C."/>
            <person name="Lee H."/>
            <person name="Ostrov N."/>
        </authorList>
    </citation>
    <scope>NUCLEOTIDE SEQUENCE</scope>
    <source>
        <strain evidence="3">ATCC 51242</strain>
    </source>
</reference>